<sequence>MFVPCLFLINTIFDDINERSHAVKFSFSTPKIISAKCVIKCLDKTMLMKTHFVIMFVFTYIRLRHSALTLRRQKPLILDLTYVDVLH</sequence>
<reference evidence="1 2" key="1">
    <citation type="submission" date="2015-04" db="EMBL/GenBank/DDBJ databases">
        <authorList>
            <person name="Syromyatnikov M.Y."/>
            <person name="Popov V.N."/>
        </authorList>
    </citation>
    <scope>NUCLEOTIDE SEQUENCE [LARGE SCALE GENOMIC DNA]</scope>
</reference>
<evidence type="ECO:0000313" key="1">
    <source>
        <dbReference type="EMBL" id="CRK99691.1"/>
    </source>
</evidence>
<proteinExistence type="predicted"/>
<keyword evidence="2" id="KW-1185">Reference proteome</keyword>
<evidence type="ECO:0000313" key="2">
    <source>
        <dbReference type="Proteomes" id="UP000183832"/>
    </source>
</evidence>
<dbReference type="Proteomes" id="UP000183832">
    <property type="component" value="Unassembled WGS sequence"/>
</dbReference>
<name>A0A1J1IHJ3_9DIPT</name>
<protein>
    <submittedName>
        <fullName evidence="1">CLUMA_CG013046, isoform A</fullName>
    </submittedName>
</protein>
<dbReference type="EMBL" id="CVRI01000052">
    <property type="protein sequence ID" value="CRK99691.1"/>
    <property type="molecule type" value="Genomic_DNA"/>
</dbReference>
<accession>A0A1J1IHJ3</accession>
<gene>
    <name evidence="1" type="ORF">CLUMA_CG013046</name>
</gene>
<dbReference type="AlphaFoldDB" id="A0A1J1IHJ3"/>
<organism evidence="1 2">
    <name type="scientific">Clunio marinus</name>
    <dbReference type="NCBI Taxonomy" id="568069"/>
    <lineage>
        <taxon>Eukaryota</taxon>
        <taxon>Metazoa</taxon>
        <taxon>Ecdysozoa</taxon>
        <taxon>Arthropoda</taxon>
        <taxon>Hexapoda</taxon>
        <taxon>Insecta</taxon>
        <taxon>Pterygota</taxon>
        <taxon>Neoptera</taxon>
        <taxon>Endopterygota</taxon>
        <taxon>Diptera</taxon>
        <taxon>Nematocera</taxon>
        <taxon>Chironomoidea</taxon>
        <taxon>Chironomidae</taxon>
        <taxon>Clunio</taxon>
    </lineage>
</organism>